<dbReference type="AlphaFoldDB" id="A0A6C0CRI0"/>
<evidence type="ECO:0000256" key="3">
    <source>
        <dbReference type="ARBA" id="ARBA00022801"/>
    </source>
</evidence>
<organism evidence="11">
    <name type="scientific">viral metagenome</name>
    <dbReference type="NCBI Taxonomy" id="1070528"/>
    <lineage>
        <taxon>unclassified sequences</taxon>
        <taxon>metagenomes</taxon>
        <taxon>organismal metagenomes</taxon>
    </lineage>
</organism>
<dbReference type="GO" id="GO:0005524">
    <property type="term" value="F:ATP binding"/>
    <property type="evidence" value="ECO:0007669"/>
    <property type="project" value="UniProtKB-KW"/>
</dbReference>
<dbReference type="Gene3D" id="3.40.50.300">
    <property type="entry name" value="P-loop containing nucleotide triphosphate hydrolases"/>
    <property type="match status" value="2"/>
</dbReference>
<dbReference type="SMART" id="SM00487">
    <property type="entry name" value="DEXDc"/>
    <property type="match status" value="1"/>
</dbReference>
<dbReference type="SUPFAM" id="SSF52540">
    <property type="entry name" value="P-loop containing nucleoside triphosphate hydrolases"/>
    <property type="match status" value="1"/>
</dbReference>
<dbReference type="CDD" id="cd18787">
    <property type="entry name" value="SF2_C_DEAD"/>
    <property type="match status" value="1"/>
</dbReference>
<dbReference type="InterPro" id="IPR050079">
    <property type="entry name" value="DEAD_box_RNA_helicase"/>
</dbReference>
<evidence type="ECO:0000256" key="4">
    <source>
        <dbReference type="ARBA" id="ARBA00022806"/>
    </source>
</evidence>
<evidence type="ECO:0000259" key="8">
    <source>
        <dbReference type="PROSITE" id="PS51192"/>
    </source>
</evidence>
<dbReference type="Pfam" id="PF00271">
    <property type="entry name" value="Helicase_C"/>
    <property type="match status" value="1"/>
</dbReference>
<evidence type="ECO:0000256" key="2">
    <source>
        <dbReference type="ARBA" id="ARBA00022741"/>
    </source>
</evidence>
<dbReference type="FunFam" id="3.40.50.300:FF:000849">
    <property type="entry name" value="ATP-dependent RNA helicase DBP5"/>
    <property type="match status" value="1"/>
</dbReference>
<dbReference type="InterPro" id="IPR027417">
    <property type="entry name" value="P-loop_NTPase"/>
</dbReference>
<accession>A0A6C0CRI0</accession>
<dbReference type="PANTHER" id="PTHR47959:SF1">
    <property type="entry name" value="ATP-DEPENDENT RNA HELICASE DBPA"/>
    <property type="match status" value="1"/>
</dbReference>
<dbReference type="InterPro" id="IPR014001">
    <property type="entry name" value="Helicase_ATP-bd"/>
</dbReference>
<feature type="domain" description="Helicase ATP-binding" evidence="8">
    <location>
        <begin position="48"/>
        <end position="220"/>
    </location>
</feature>
<evidence type="ECO:0000259" key="10">
    <source>
        <dbReference type="PROSITE" id="PS51195"/>
    </source>
</evidence>
<evidence type="ECO:0000313" key="11">
    <source>
        <dbReference type="EMBL" id="QHT06279.1"/>
    </source>
</evidence>
<dbReference type="InterPro" id="IPR001650">
    <property type="entry name" value="Helicase_C-like"/>
</dbReference>
<comment type="catalytic activity">
    <reaction evidence="7">
        <text>ATP + H2O = ADP + phosphate + H(+)</text>
        <dbReference type="Rhea" id="RHEA:13065"/>
        <dbReference type="ChEBI" id="CHEBI:15377"/>
        <dbReference type="ChEBI" id="CHEBI:15378"/>
        <dbReference type="ChEBI" id="CHEBI:30616"/>
        <dbReference type="ChEBI" id="CHEBI:43474"/>
        <dbReference type="ChEBI" id="CHEBI:456216"/>
        <dbReference type="EC" id="3.6.4.13"/>
    </reaction>
</comment>
<evidence type="ECO:0000256" key="5">
    <source>
        <dbReference type="ARBA" id="ARBA00022840"/>
    </source>
</evidence>
<dbReference type="PANTHER" id="PTHR47959">
    <property type="entry name" value="ATP-DEPENDENT RNA HELICASE RHLE-RELATED"/>
    <property type="match status" value="1"/>
</dbReference>
<keyword evidence="6" id="KW-0694">RNA-binding</keyword>
<dbReference type="Pfam" id="PF00270">
    <property type="entry name" value="DEAD"/>
    <property type="match status" value="1"/>
</dbReference>
<dbReference type="GO" id="GO:0003723">
    <property type="term" value="F:RNA binding"/>
    <property type="evidence" value="ECO:0007669"/>
    <property type="project" value="UniProtKB-KW"/>
</dbReference>
<proteinExistence type="predicted"/>
<dbReference type="InterPro" id="IPR014014">
    <property type="entry name" value="RNA_helicase_DEAD_Q_motif"/>
</dbReference>
<feature type="domain" description="Helicase C-terminal" evidence="9">
    <location>
        <begin position="231"/>
        <end position="392"/>
    </location>
</feature>
<protein>
    <recommendedName>
        <fullName evidence="1">RNA helicase</fullName>
        <ecNumber evidence="1">3.6.4.13</ecNumber>
    </recommendedName>
</protein>
<keyword evidence="5" id="KW-0067">ATP-binding</keyword>
<name>A0A6C0CRI0_9ZZZZ</name>
<dbReference type="PROSITE" id="PS51194">
    <property type="entry name" value="HELICASE_CTER"/>
    <property type="match status" value="1"/>
</dbReference>
<dbReference type="PROSITE" id="PS51195">
    <property type="entry name" value="Q_MOTIF"/>
    <property type="match status" value="1"/>
</dbReference>
<dbReference type="GO" id="GO:0005829">
    <property type="term" value="C:cytosol"/>
    <property type="evidence" value="ECO:0007669"/>
    <property type="project" value="TreeGrafter"/>
</dbReference>
<reference evidence="11" key="1">
    <citation type="journal article" date="2020" name="Nature">
        <title>Giant virus diversity and host interactions through global metagenomics.</title>
        <authorList>
            <person name="Schulz F."/>
            <person name="Roux S."/>
            <person name="Paez-Espino D."/>
            <person name="Jungbluth S."/>
            <person name="Walsh D.A."/>
            <person name="Denef V.J."/>
            <person name="McMahon K.D."/>
            <person name="Konstantinidis K.T."/>
            <person name="Eloe-Fadrosh E.A."/>
            <person name="Kyrpides N.C."/>
            <person name="Woyke T."/>
        </authorList>
    </citation>
    <scope>NUCLEOTIDE SEQUENCE</scope>
    <source>
        <strain evidence="11">GVMAG-M-3300021425-30</strain>
    </source>
</reference>
<dbReference type="GO" id="GO:0016787">
    <property type="term" value="F:hydrolase activity"/>
    <property type="evidence" value="ECO:0007669"/>
    <property type="project" value="UniProtKB-KW"/>
</dbReference>
<dbReference type="SMART" id="SM00490">
    <property type="entry name" value="HELICc"/>
    <property type="match status" value="1"/>
</dbReference>
<dbReference type="PROSITE" id="PS00039">
    <property type="entry name" value="DEAD_ATP_HELICASE"/>
    <property type="match status" value="1"/>
</dbReference>
<keyword evidence="4" id="KW-0347">Helicase</keyword>
<evidence type="ECO:0000256" key="1">
    <source>
        <dbReference type="ARBA" id="ARBA00012552"/>
    </source>
</evidence>
<keyword evidence="3" id="KW-0378">Hydrolase</keyword>
<evidence type="ECO:0000256" key="6">
    <source>
        <dbReference type="ARBA" id="ARBA00022884"/>
    </source>
</evidence>
<feature type="domain" description="DEAD-box RNA helicase Q" evidence="10">
    <location>
        <begin position="17"/>
        <end position="45"/>
    </location>
</feature>
<dbReference type="EC" id="3.6.4.13" evidence="1"/>
<evidence type="ECO:0000256" key="7">
    <source>
        <dbReference type="ARBA" id="ARBA00047984"/>
    </source>
</evidence>
<keyword evidence="2" id="KW-0547">Nucleotide-binding</keyword>
<evidence type="ECO:0000259" key="9">
    <source>
        <dbReference type="PROSITE" id="PS51194"/>
    </source>
</evidence>
<dbReference type="InterPro" id="IPR000629">
    <property type="entry name" value="RNA-helicase_DEAD-box_CS"/>
</dbReference>
<dbReference type="EMBL" id="MN739467">
    <property type="protein sequence ID" value="QHT06279.1"/>
    <property type="molecule type" value="Genomic_DNA"/>
</dbReference>
<dbReference type="PROSITE" id="PS51192">
    <property type="entry name" value="HELICASE_ATP_BIND_1"/>
    <property type="match status" value="1"/>
</dbReference>
<dbReference type="InterPro" id="IPR011545">
    <property type="entry name" value="DEAD/DEAH_box_helicase_dom"/>
</dbReference>
<dbReference type="GO" id="GO:0003724">
    <property type="term" value="F:RNA helicase activity"/>
    <property type="evidence" value="ECO:0007669"/>
    <property type="project" value="UniProtKB-EC"/>
</dbReference>
<sequence length="392" mass="44091">MSDTTEPKQTTEIKSIETWDELECDAQILRGIYSYGFENPSPIQKKAILPMTAKRDIIAQAQSGTGKTGCFTIGTLANIDASKSEVQAMILSPTRELSQQTKSVIDAIGTFVKGLKTQLLIGGTSTDECIKQLQENTPQVVVGCPGRVYDMLRRKKIKQSTLKLIVLDEADEMLSSGFKEQVYNIFQYMPSEIQVALFSATMPNDLVTLTDKFMRNPIKVLVKAEQLTLEGISQYYIAVDGDDVKYECLKDIFSTISVSACIIYCNSVKRVQDLYDAMISDNYPVCQIHSGMSKEDRANSYKEFKSGKQRVLISSNVTARGIDVQQVSTVINFDLPKCIHTYLHRIGRSGRWGRKGIGINFVTKRDIRKLKEIEQHYQTQITEMPLDWADKV</sequence>